<dbReference type="Gene3D" id="1.10.10.10">
    <property type="entry name" value="Winged helix-like DNA-binding domain superfamily/Winged helix DNA-binding domain"/>
    <property type="match status" value="2"/>
</dbReference>
<dbReference type="InterPro" id="IPR036390">
    <property type="entry name" value="WH_DNA-bd_sf"/>
</dbReference>
<gene>
    <name evidence="3" type="ORF">V6R90_03585</name>
</gene>
<dbReference type="Proteomes" id="UP001482520">
    <property type="component" value="Unassembled WGS sequence"/>
</dbReference>
<dbReference type="InterPro" id="IPR036388">
    <property type="entry name" value="WH-like_DNA-bd_sf"/>
</dbReference>
<protein>
    <submittedName>
        <fullName evidence="3">DUF480 domain-containing protein</fullName>
    </submittedName>
</protein>
<name>A0ABV1NV22_9ACTN</name>
<dbReference type="SUPFAM" id="SSF53335">
    <property type="entry name" value="S-adenosyl-L-methionine-dependent methyltransferases"/>
    <property type="match status" value="1"/>
</dbReference>
<comment type="caution">
    <text evidence="3">The sequence shown here is derived from an EMBL/GenBank/DDBJ whole genome shotgun (WGS) entry which is preliminary data.</text>
</comment>
<reference evidence="3 4" key="1">
    <citation type="submission" date="2024-02" db="EMBL/GenBank/DDBJ databases">
        <title>Full genome sequence of Nocardioides kribbensis.</title>
        <authorList>
            <person name="Poletto B.L."/>
            <person name="Silva G."/>
            <person name="Galante D."/>
            <person name="Campos K.R."/>
            <person name="Santos M.B.N."/>
            <person name="Sacchi C.T."/>
        </authorList>
    </citation>
    <scope>NUCLEOTIDE SEQUENCE [LARGE SCALE GENOMIC DNA]</scope>
    <source>
        <strain evidence="3 4">O4R</strain>
    </source>
</reference>
<evidence type="ECO:0000259" key="2">
    <source>
        <dbReference type="Pfam" id="PF13649"/>
    </source>
</evidence>
<accession>A0ABV1NV22</accession>
<dbReference type="InterPro" id="IPR007432">
    <property type="entry name" value="DUF480"/>
</dbReference>
<dbReference type="InterPro" id="IPR041698">
    <property type="entry name" value="Methyltransf_25"/>
</dbReference>
<sequence length="416" mass="45097">MPIPEPLSPEEQRVLGALLEKQVTVPASYPLSLNALRTACNQTSSRDPVVAYDEQQVEQVARGLKDRGLVRIVWSDSGRRTLKYHQVLEEELDLGPDERALLTVLLLRGVQAPGELRTRTERLHPFADRDAVDACLLRLAARERPLVREVSPRSGRLDSRWTHLLGPVEADTAATGGPAAAGPDERESVLADGPEARDERVRASYDALAEPYADRFAEEYAEGAHGPLGLETWLLGRVVALADGRPVVEVGSGPGHTTALLRSLGADASGVDLSPAMVAEARRRFPDGAYEVGDLRRLMRPTTAPGWGAVLAWYSLIHLAPSELDDAVAALVRPLAPGGHLVLALQAASAAGPAVRRTDSWLEREVDLALVLHEPARVLAAVRAAGLVDVEWYHRGPLLHHGETTERLYVLARRPG</sequence>
<evidence type="ECO:0000256" key="1">
    <source>
        <dbReference type="SAM" id="MobiDB-lite"/>
    </source>
</evidence>
<dbReference type="Gene3D" id="3.40.50.150">
    <property type="entry name" value="Vaccinia Virus protein VP39"/>
    <property type="match status" value="1"/>
</dbReference>
<dbReference type="PANTHER" id="PTHR38768">
    <property type="entry name" value="UPF0502 PROTEIN YCEH"/>
    <property type="match status" value="1"/>
</dbReference>
<dbReference type="RefSeq" id="WP_349803802.1">
    <property type="nucleotide sequence ID" value="NZ_JBEGDP010000002.1"/>
</dbReference>
<feature type="compositionally biased region" description="Basic and acidic residues" evidence="1">
    <location>
        <begin position="183"/>
        <end position="198"/>
    </location>
</feature>
<organism evidence="3 4">
    <name type="scientific">Nocardioides kribbensis</name>
    <dbReference type="NCBI Taxonomy" id="305517"/>
    <lineage>
        <taxon>Bacteria</taxon>
        <taxon>Bacillati</taxon>
        <taxon>Actinomycetota</taxon>
        <taxon>Actinomycetes</taxon>
        <taxon>Propionibacteriales</taxon>
        <taxon>Nocardioidaceae</taxon>
        <taxon>Nocardioides</taxon>
    </lineage>
</organism>
<dbReference type="Pfam" id="PF04337">
    <property type="entry name" value="DUF480"/>
    <property type="match status" value="1"/>
</dbReference>
<feature type="region of interest" description="Disordered" evidence="1">
    <location>
        <begin position="170"/>
        <end position="198"/>
    </location>
</feature>
<feature type="domain" description="Methyltransferase" evidence="2">
    <location>
        <begin position="247"/>
        <end position="339"/>
    </location>
</feature>
<evidence type="ECO:0000313" key="3">
    <source>
        <dbReference type="EMBL" id="MEQ7846347.1"/>
    </source>
</evidence>
<dbReference type="PANTHER" id="PTHR38768:SF1">
    <property type="entry name" value="UPF0502 PROTEIN YCEH"/>
    <property type="match status" value="1"/>
</dbReference>
<keyword evidence="4" id="KW-1185">Reference proteome</keyword>
<dbReference type="SUPFAM" id="SSF46785">
    <property type="entry name" value="Winged helix' DNA-binding domain"/>
    <property type="match status" value="2"/>
</dbReference>
<dbReference type="CDD" id="cd02440">
    <property type="entry name" value="AdoMet_MTases"/>
    <property type="match status" value="1"/>
</dbReference>
<feature type="compositionally biased region" description="Low complexity" evidence="1">
    <location>
        <begin position="170"/>
        <end position="182"/>
    </location>
</feature>
<evidence type="ECO:0000313" key="4">
    <source>
        <dbReference type="Proteomes" id="UP001482520"/>
    </source>
</evidence>
<dbReference type="Pfam" id="PF13649">
    <property type="entry name" value="Methyltransf_25"/>
    <property type="match status" value="1"/>
</dbReference>
<dbReference type="InterPro" id="IPR029063">
    <property type="entry name" value="SAM-dependent_MTases_sf"/>
</dbReference>
<proteinExistence type="predicted"/>
<dbReference type="EMBL" id="JBEGDP010000002">
    <property type="protein sequence ID" value="MEQ7846347.1"/>
    <property type="molecule type" value="Genomic_DNA"/>
</dbReference>